<sequence length="115" mass="12935">MSRIIISRKKIDSINASLPAVDGQKQNGQECLEVPNTKNMHKTEVTSIKPVKVWLVLSILSILIAQTGVNTNHMLKISLPNRWDVVGDVGIINATKWQQLTSCFFFFFPLQKKAN</sequence>
<dbReference type="Proteomes" id="UP000811609">
    <property type="component" value="Chromosome 5"/>
</dbReference>
<evidence type="ECO:0000313" key="2">
    <source>
        <dbReference type="Proteomes" id="UP000811609"/>
    </source>
</evidence>
<keyword evidence="2" id="KW-1185">Reference proteome</keyword>
<gene>
    <name evidence="1" type="ORF">CIPAW_05G098200</name>
</gene>
<organism evidence="1 2">
    <name type="scientific">Carya illinoinensis</name>
    <name type="common">Pecan</name>
    <dbReference type="NCBI Taxonomy" id="32201"/>
    <lineage>
        <taxon>Eukaryota</taxon>
        <taxon>Viridiplantae</taxon>
        <taxon>Streptophyta</taxon>
        <taxon>Embryophyta</taxon>
        <taxon>Tracheophyta</taxon>
        <taxon>Spermatophyta</taxon>
        <taxon>Magnoliopsida</taxon>
        <taxon>eudicotyledons</taxon>
        <taxon>Gunneridae</taxon>
        <taxon>Pentapetalae</taxon>
        <taxon>rosids</taxon>
        <taxon>fabids</taxon>
        <taxon>Fagales</taxon>
        <taxon>Juglandaceae</taxon>
        <taxon>Carya</taxon>
    </lineage>
</organism>
<accession>A0A8T1QHH9</accession>
<dbReference type="EMBL" id="CM031813">
    <property type="protein sequence ID" value="KAG6653751.1"/>
    <property type="molecule type" value="Genomic_DNA"/>
</dbReference>
<proteinExistence type="predicted"/>
<evidence type="ECO:0000313" key="1">
    <source>
        <dbReference type="EMBL" id="KAG6653751.1"/>
    </source>
</evidence>
<name>A0A8T1QHH9_CARIL</name>
<comment type="caution">
    <text evidence="1">The sequence shown here is derived from an EMBL/GenBank/DDBJ whole genome shotgun (WGS) entry which is preliminary data.</text>
</comment>
<dbReference type="AlphaFoldDB" id="A0A8T1QHH9"/>
<reference evidence="1" key="1">
    <citation type="submission" date="2020-12" db="EMBL/GenBank/DDBJ databases">
        <title>WGS assembly of Carya illinoinensis cv. Pawnee.</title>
        <authorList>
            <person name="Platts A."/>
            <person name="Shu S."/>
            <person name="Wright S."/>
            <person name="Barry K."/>
            <person name="Edger P."/>
            <person name="Pires J.C."/>
            <person name="Schmutz J."/>
        </authorList>
    </citation>
    <scope>NUCLEOTIDE SEQUENCE</scope>
    <source>
        <tissue evidence="1">Leaf</tissue>
    </source>
</reference>
<protein>
    <submittedName>
        <fullName evidence="1">Uncharacterized protein</fullName>
    </submittedName>
</protein>